<gene>
    <name evidence="1" type="ORF">AVEN_257885_1</name>
</gene>
<name>A0A4Y2W973_ARAVE</name>
<evidence type="ECO:0000313" key="2">
    <source>
        <dbReference type="Proteomes" id="UP000499080"/>
    </source>
</evidence>
<accession>A0A4Y2W973</accession>
<reference evidence="1 2" key="1">
    <citation type="journal article" date="2019" name="Sci. Rep.">
        <title>Orb-weaving spider Araneus ventricosus genome elucidates the spidroin gene catalogue.</title>
        <authorList>
            <person name="Kono N."/>
            <person name="Nakamura H."/>
            <person name="Ohtoshi R."/>
            <person name="Moran D.A.P."/>
            <person name="Shinohara A."/>
            <person name="Yoshida Y."/>
            <person name="Fujiwara M."/>
            <person name="Mori M."/>
            <person name="Tomita M."/>
            <person name="Arakawa K."/>
        </authorList>
    </citation>
    <scope>NUCLEOTIDE SEQUENCE [LARGE SCALE GENOMIC DNA]</scope>
</reference>
<comment type="caution">
    <text evidence="1">The sequence shown here is derived from an EMBL/GenBank/DDBJ whole genome shotgun (WGS) entry which is preliminary data.</text>
</comment>
<keyword evidence="2" id="KW-1185">Reference proteome</keyword>
<proteinExistence type="predicted"/>
<evidence type="ECO:0000313" key="1">
    <source>
        <dbReference type="EMBL" id="GBO32547.1"/>
    </source>
</evidence>
<dbReference type="Proteomes" id="UP000499080">
    <property type="component" value="Unassembled WGS sequence"/>
</dbReference>
<protein>
    <submittedName>
        <fullName evidence="1">Uncharacterized protein</fullName>
    </submittedName>
</protein>
<sequence>IAGPIMPGILLLGSNEDIGVRDPDDSIEDVVARILGVGKEIRDMPRICRTLGFPWGADVKPV</sequence>
<feature type="non-terminal residue" evidence="1">
    <location>
        <position position="1"/>
    </location>
</feature>
<dbReference type="EMBL" id="BGPR01056027">
    <property type="protein sequence ID" value="GBO32547.1"/>
    <property type="molecule type" value="Genomic_DNA"/>
</dbReference>
<dbReference type="AlphaFoldDB" id="A0A4Y2W973"/>
<organism evidence="1 2">
    <name type="scientific">Araneus ventricosus</name>
    <name type="common">Orbweaver spider</name>
    <name type="synonym">Epeira ventricosa</name>
    <dbReference type="NCBI Taxonomy" id="182803"/>
    <lineage>
        <taxon>Eukaryota</taxon>
        <taxon>Metazoa</taxon>
        <taxon>Ecdysozoa</taxon>
        <taxon>Arthropoda</taxon>
        <taxon>Chelicerata</taxon>
        <taxon>Arachnida</taxon>
        <taxon>Araneae</taxon>
        <taxon>Araneomorphae</taxon>
        <taxon>Entelegynae</taxon>
        <taxon>Araneoidea</taxon>
        <taxon>Araneidae</taxon>
        <taxon>Araneus</taxon>
    </lineage>
</organism>